<feature type="transmembrane region" description="Helical" evidence="5">
    <location>
        <begin position="272"/>
        <end position="289"/>
    </location>
</feature>
<feature type="transmembrane region" description="Helical" evidence="5">
    <location>
        <begin position="120"/>
        <end position="150"/>
    </location>
</feature>
<evidence type="ECO:0000256" key="1">
    <source>
        <dbReference type="ARBA" id="ARBA00004141"/>
    </source>
</evidence>
<evidence type="ECO:0000256" key="3">
    <source>
        <dbReference type="ARBA" id="ARBA00022989"/>
    </source>
</evidence>
<feature type="transmembrane region" description="Helical" evidence="5">
    <location>
        <begin position="88"/>
        <end position="108"/>
    </location>
</feature>
<protein>
    <submittedName>
        <fullName evidence="6">Uncharacterized protein</fullName>
    </submittedName>
</protein>
<keyword evidence="2 5" id="KW-0812">Transmembrane</keyword>
<proteinExistence type="predicted"/>
<dbReference type="InterPro" id="IPR000425">
    <property type="entry name" value="MIP"/>
</dbReference>
<dbReference type="EMBL" id="BPVZ01000064">
    <property type="protein sequence ID" value="GKV24062.1"/>
    <property type="molecule type" value="Genomic_DNA"/>
</dbReference>
<dbReference type="PANTHER" id="PTHR47002:SF2">
    <property type="entry name" value="AQUAPORIN AQPAE.A-LIKE"/>
    <property type="match status" value="1"/>
</dbReference>
<dbReference type="Proteomes" id="UP001054252">
    <property type="component" value="Unassembled WGS sequence"/>
</dbReference>
<dbReference type="PANTHER" id="PTHR47002">
    <property type="entry name" value="AQUAPORIN-LIKE"/>
    <property type="match status" value="1"/>
</dbReference>
<accession>A0AAV5KHH8</accession>
<dbReference type="GO" id="GO:0015267">
    <property type="term" value="F:channel activity"/>
    <property type="evidence" value="ECO:0007669"/>
    <property type="project" value="InterPro"/>
</dbReference>
<feature type="transmembrane region" description="Helical" evidence="5">
    <location>
        <begin position="410"/>
        <end position="429"/>
    </location>
</feature>
<comment type="caution">
    <text evidence="6">The sequence shown here is derived from an EMBL/GenBank/DDBJ whole genome shotgun (WGS) entry which is preliminary data.</text>
</comment>
<feature type="transmembrane region" description="Helical" evidence="5">
    <location>
        <begin position="366"/>
        <end position="389"/>
    </location>
</feature>
<evidence type="ECO:0000256" key="2">
    <source>
        <dbReference type="ARBA" id="ARBA00022692"/>
    </source>
</evidence>
<dbReference type="Gene3D" id="1.20.1080.10">
    <property type="entry name" value="Glycerol uptake facilitator protein"/>
    <property type="match status" value="2"/>
</dbReference>
<organism evidence="6 7">
    <name type="scientific">Rubroshorea leprosula</name>
    <dbReference type="NCBI Taxonomy" id="152421"/>
    <lineage>
        <taxon>Eukaryota</taxon>
        <taxon>Viridiplantae</taxon>
        <taxon>Streptophyta</taxon>
        <taxon>Embryophyta</taxon>
        <taxon>Tracheophyta</taxon>
        <taxon>Spermatophyta</taxon>
        <taxon>Magnoliopsida</taxon>
        <taxon>eudicotyledons</taxon>
        <taxon>Gunneridae</taxon>
        <taxon>Pentapetalae</taxon>
        <taxon>rosids</taxon>
        <taxon>malvids</taxon>
        <taxon>Malvales</taxon>
        <taxon>Dipterocarpaceae</taxon>
        <taxon>Rubroshorea</taxon>
    </lineage>
</organism>
<dbReference type="PRINTS" id="PR00783">
    <property type="entry name" value="MINTRINSICP"/>
</dbReference>
<evidence type="ECO:0000313" key="7">
    <source>
        <dbReference type="Proteomes" id="UP001054252"/>
    </source>
</evidence>
<dbReference type="InterPro" id="IPR023271">
    <property type="entry name" value="Aquaporin-like"/>
</dbReference>
<feature type="transmembrane region" description="Helical" evidence="5">
    <location>
        <begin position="53"/>
        <end position="76"/>
    </location>
</feature>
<evidence type="ECO:0000256" key="4">
    <source>
        <dbReference type="ARBA" id="ARBA00023136"/>
    </source>
</evidence>
<keyword evidence="4 5" id="KW-0472">Membrane</keyword>
<comment type="subcellular location">
    <subcellularLocation>
        <location evidence="1">Membrane</location>
        <topology evidence="1">Multi-pass membrane protein</topology>
    </subcellularLocation>
</comment>
<keyword evidence="3 5" id="KW-1133">Transmembrane helix</keyword>
<feature type="transmembrane region" description="Helical" evidence="5">
    <location>
        <begin position="334"/>
        <end position="354"/>
    </location>
</feature>
<dbReference type="Pfam" id="PF00230">
    <property type="entry name" value="MIP"/>
    <property type="match status" value="2"/>
</dbReference>
<sequence length="563" mass="60752">MARNERVAEDEKNVCIRCRVQPSASTPKREEQKQNSTKLNDILGLKELFSLEVWRASLAELLGTAVLVFAIDTIVISSYQTETKTPHLIISFLVAITVTILLLATLPVSGGHINPIVSLVAALTGIISISRAFVYILAQCIGGTLGAMALEAVVNSKIEQRFSLGGCTLTVVVPGHHGPLVIGLNTSQALWLEIICSFVFLFASIRMAFDERQAKALGRVVVCSIIGIVVGLLAFVSTTVTATKGYAGVGMNPARCLGPALIRGGHLWGGHWIFWVGPAIACVAFALYTKKVKEMNSNSIQVPDRANNMKKFQEATFLSWIGAHEFFSLEMWRAALAELVATAFLMFTLTTSIISCLDSPEAAPKLLVPFAVFINAFLFLLLTIPLTGGHMNPIFTFIATLKGMISPARAIIYLWAQCIGCIGGFLVLRDVMSHDVADKYSLGGCSLGGISPLIALVLEFSCTFLVLLVGVTIGFDKRRFEELGLPMVCAVVAAAMALSVFVSITVTGRYDYAGVGLNPARCLGAALLRGGHLWKGHWVFWLGPFLGCIVYHCFTLTLPKHGL</sequence>
<feature type="transmembrane region" description="Helical" evidence="5">
    <location>
        <begin position="483"/>
        <end position="504"/>
    </location>
</feature>
<gene>
    <name evidence="6" type="ORF">SLEP1_g33724</name>
</gene>
<feature type="transmembrane region" description="Helical" evidence="5">
    <location>
        <begin position="190"/>
        <end position="209"/>
    </location>
</feature>
<feature type="transmembrane region" description="Helical" evidence="5">
    <location>
        <begin position="449"/>
        <end position="471"/>
    </location>
</feature>
<feature type="transmembrane region" description="Helical" evidence="5">
    <location>
        <begin position="538"/>
        <end position="558"/>
    </location>
</feature>
<keyword evidence="7" id="KW-1185">Reference proteome</keyword>
<dbReference type="SUPFAM" id="SSF81338">
    <property type="entry name" value="Aquaporin-like"/>
    <property type="match status" value="2"/>
</dbReference>
<feature type="transmembrane region" description="Helical" evidence="5">
    <location>
        <begin position="216"/>
        <end position="236"/>
    </location>
</feature>
<name>A0AAV5KHH8_9ROSI</name>
<dbReference type="AlphaFoldDB" id="A0AAV5KHH8"/>
<evidence type="ECO:0000256" key="5">
    <source>
        <dbReference type="SAM" id="Phobius"/>
    </source>
</evidence>
<dbReference type="GO" id="GO:0016020">
    <property type="term" value="C:membrane"/>
    <property type="evidence" value="ECO:0007669"/>
    <property type="project" value="UniProtKB-SubCell"/>
</dbReference>
<reference evidence="6 7" key="1">
    <citation type="journal article" date="2021" name="Commun. Biol.">
        <title>The genome of Shorea leprosula (Dipterocarpaceae) highlights the ecological relevance of drought in aseasonal tropical rainforests.</title>
        <authorList>
            <person name="Ng K.K.S."/>
            <person name="Kobayashi M.J."/>
            <person name="Fawcett J.A."/>
            <person name="Hatakeyama M."/>
            <person name="Paape T."/>
            <person name="Ng C.H."/>
            <person name="Ang C.C."/>
            <person name="Tnah L.H."/>
            <person name="Lee C.T."/>
            <person name="Nishiyama T."/>
            <person name="Sese J."/>
            <person name="O'Brien M.J."/>
            <person name="Copetti D."/>
            <person name="Mohd Noor M.I."/>
            <person name="Ong R.C."/>
            <person name="Putra M."/>
            <person name="Sireger I.Z."/>
            <person name="Indrioko S."/>
            <person name="Kosugi Y."/>
            <person name="Izuno A."/>
            <person name="Isagi Y."/>
            <person name="Lee S.L."/>
            <person name="Shimizu K.K."/>
        </authorList>
    </citation>
    <scope>NUCLEOTIDE SEQUENCE [LARGE SCALE GENOMIC DNA]</scope>
    <source>
        <strain evidence="6">214</strain>
    </source>
</reference>
<evidence type="ECO:0000313" key="6">
    <source>
        <dbReference type="EMBL" id="GKV24062.1"/>
    </source>
</evidence>